<feature type="repeat" description="WD" evidence="3">
    <location>
        <begin position="115"/>
        <end position="146"/>
    </location>
</feature>
<evidence type="ECO:0000313" key="5">
    <source>
        <dbReference type="Proteomes" id="UP000807504"/>
    </source>
</evidence>
<keyword evidence="2" id="KW-0677">Repeat</keyword>
<dbReference type="PANTHER" id="PTHR18763">
    <property type="entry name" value="WD-REPEAT PROTEIN 18"/>
    <property type="match status" value="1"/>
</dbReference>
<dbReference type="SMART" id="SM00320">
    <property type="entry name" value="WD40"/>
    <property type="match status" value="4"/>
</dbReference>
<comment type="caution">
    <text evidence="4">The sequence shown here is derived from an EMBL/GenBank/DDBJ whole genome shotgun (WGS) entry which is preliminary data.</text>
</comment>
<dbReference type="AlphaFoldDB" id="A0A8T0FTE2"/>
<dbReference type="EMBL" id="JABXBU010000002">
    <property type="protein sequence ID" value="KAF8794046.1"/>
    <property type="molecule type" value="Genomic_DNA"/>
</dbReference>
<dbReference type="Gene3D" id="2.130.10.10">
    <property type="entry name" value="YVTN repeat-like/Quinoprotein amine dehydrogenase"/>
    <property type="match status" value="2"/>
</dbReference>
<proteinExistence type="predicted"/>
<dbReference type="PANTHER" id="PTHR18763:SF0">
    <property type="entry name" value="WD REPEAT-CONTAINING PROTEIN 18"/>
    <property type="match status" value="1"/>
</dbReference>
<accession>A0A8T0FTE2</accession>
<sequence length="429" mass="47658">MDSTIPEVIIASSKVCSVFDATNSNEITSYKDENPLSPKTLCLIADYFLIAAYSNKPMLKVWTISKVRKQETGSFVVPGQVSALAVSNCGTFCIAGIKQEIYVWDVSSGEILSILDRHYQDISCLKFTADDSRFFSGGKDGHVMVWVLSCVVDVSTRDDTIKPHFVWNKHSAAVTDIYSGHAVSRVATTSLDMTCNIYELDSGLLLSTICMDSPLTSVVMDPLEYFIFLGDGTGYLYKIDTYEKLQLEIHKDDVDNNASLKLHDTSIFSLSISSDGTRLMTVSEDSCKVWHMLSMSCILNIPSEGKFTNAFLAVKPPCLTDPSVRPHSCIRAFQKENSPTVDAKKYIETSIQRKELSLMYDGCPDKFISSSFLSPGNKVDALEESVEHIFEDVVHGPLLNHLMTVNHHLYANSIKTVLNEIYDEPTSPK</sequence>
<gene>
    <name evidence="4" type="ORF">HNY73_002069</name>
</gene>
<dbReference type="PROSITE" id="PS50294">
    <property type="entry name" value="WD_REPEATS_REGION"/>
    <property type="match status" value="1"/>
</dbReference>
<protein>
    <submittedName>
        <fullName evidence="4">WD repeat-containing protein 18</fullName>
    </submittedName>
</protein>
<evidence type="ECO:0000256" key="1">
    <source>
        <dbReference type="ARBA" id="ARBA00022574"/>
    </source>
</evidence>
<dbReference type="GO" id="GO:0120330">
    <property type="term" value="C:rixosome complex"/>
    <property type="evidence" value="ECO:0007669"/>
    <property type="project" value="TreeGrafter"/>
</dbReference>
<dbReference type="Pfam" id="PF00400">
    <property type="entry name" value="WD40"/>
    <property type="match status" value="2"/>
</dbReference>
<dbReference type="OrthoDB" id="6415840at2759"/>
<dbReference type="OMA" id="GVNARIY"/>
<dbReference type="PROSITE" id="PS50082">
    <property type="entry name" value="WD_REPEATS_2"/>
    <property type="match status" value="1"/>
</dbReference>
<keyword evidence="1 3" id="KW-0853">WD repeat</keyword>
<evidence type="ECO:0000256" key="3">
    <source>
        <dbReference type="PROSITE-ProRule" id="PRU00221"/>
    </source>
</evidence>
<evidence type="ECO:0000256" key="2">
    <source>
        <dbReference type="ARBA" id="ARBA00022737"/>
    </source>
</evidence>
<reference evidence="4" key="2">
    <citation type="submission" date="2020-06" db="EMBL/GenBank/DDBJ databases">
        <authorList>
            <person name="Sheffer M."/>
        </authorList>
    </citation>
    <scope>NUCLEOTIDE SEQUENCE</scope>
</reference>
<dbReference type="InterPro" id="IPR001680">
    <property type="entry name" value="WD40_rpt"/>
</dbReference>
<name>A0A8T0FTE2_ARGBR</name>
<dbReference type="InterPro" id="IPR036322">
    <property type="entry name" value="WD40_repeat_dom_sf"/>
</dbReference>
<dbReference type="GO" id="GO:0006261">
    <property type="term" value="P:DNA-templated DNA replication"/>
    <property type="evidence" value="ECO:0007669"/>
    <property type="project" value="TreeGrafter"/>
</dbReference>
<keyword evidence="5" id="KW-1185">Reference proteome</keyword>
<dbReference type="SUPFAM" id="SSF50978">
    <property type="entry name" value="WD40 repeat-like"/>
    <property type="match status" value="1"/>
</dbReference>
<evidence type="ECO:0000313" key="4">
    <source>
        <dbReference type="EMBL" id="KAF8794046.1"/>
    </source>
</evidence>
<dbReference type="InterPro" id="IPR015943">
    <property type="entry name" value="WD40/YVTN_repeat-like_dom_sf"/>
</dbReference>
<dbReference type="GO" id="GO:0006364">
    <property type="term" value="P:rRNA processing"/>
    <property type="evidence" value="ECO:0007669"/>
    <property type="project" value="TreeGrafter"/>
</dbReference>
<dbReference type="GO" id="GO:0005656">
    <property type="term" value="C:nuclear pre-replicative complex"/>
    <property type="evidence" value="ECO:0007669"/>
    <property type="project" value="TreeGrafter"/>
</dbReference>
<organism evidence="4 5">
    <name type="scientific">Argiope bruennichi</name>
    <name type="common">Wasp spider</name>
    <name type="synonym">Aranea bruennichi</name>
    <dbReference type="NCBI Taxonomy" id="94029"/>
    <lineage>
        <taxon>Eukaryota</taxon>
        <taxon>Metazoa</taxon>
        <taxon>Ecdysozoa</taxon>
        <taxon>Arthropoda</taxon>
        <taxon>Chelicerata</taxon>
        <taxon>Arachnida</taxon>
        <taxon>Araneae</taxon>
        <taxon>Araneomorphae</taxon>
        <taxon>Entelegynae</taxon>
        <taxon>Araneoidea</taxon>
        <taxon>Araneidae</taxon>
        <taxon>Argiope</taxon>
    </lineage>
</organism>
<dbReference type="Proteomes" id="UP000807504">
    <property type="component" value="Unassembled WGS sequence"/>
</dbReference>
<dbReference type="InterPro" id="IPR045227">
    <property type="entry name" value="WDR18/Ipi3/RID3"/>
</dbReference>
<reference evidence="4" key="1">
    <citation type="journal article" date="2020" name="bioRxiv">
        <title>Chromosome-level reference genome of the European wasp spider Argiope bruennichi: a resource for studies on range expansion and evolutionary adaptation.</title>
        <authorList>
            <person name="Sheffer M.M."/>
            <person name="Hoppe A."/>
            <person name="Krehenwinkel H."/>
            <person name="Uhl G."/>
            <person name="Kuss A.W."/>
            <person name="Jensen L."/>
            <person name="Jensen C."/>
            <person name="Gillespie R.G."/>
            <person name="Hoff K.J."/>
            <person name="Prost S."/>
        </authorList>
    </citation>
    <scope>NUCLEOTIDE SEQUENCE</scope>
</reference>